<dbReference type="AlphaFoldDB" id="A0A655WI08"/>
<dbReference type="EMBL" id="CWQY01000005">
    <property type="protein sequence ID" value="CSC32726.1"/>
    <property type="molecule type" value="Genomic_DNA"/>
</dbReference>
<organism evidence="1 2">
    <name type="scientific">Vibrio cholerae</name>
    <dbReference type="NCBI Taxonomy" id="666"/>
    <lineage>
        <taxon>Bacteria</taxon>
        <taxon>Pseudomonadati</taxon>
        <taxon>Pseudomonadota</taxon>
        <taxon>Gammaproteobacteria</taxon>
        <taxon>Vibrionales</taxon>
        <taxon>Vibrionaceae</taxon>
        <taxon>Vibrio</taxon>
    </lineage>
</organism>
<dbReference type="Proteomes" id="UP000041770">
    <property type="component" value="Unassembled WGS sequence"/>
</dbReference>
<reference evidence="1 2" key="1">
    <citation type="submission" date="2015-07" db="EMBL/GenBank/DDBJ databases">
        <authorList>
            <consortium name="Pathogen Informatics"/>
        </authorList>
    </citation>
    <scope>NUCLEOTIDE SEQUENCE [LARGE SCALE GENOMIC DNA]</scope>
    <source>
        <strain evidence="1 2">A316</strain>
    </source>
</reference>
<gene>
    <name evidence="1" type="ORF">ERS013200_01161</name>
</gene>
<name>A0A655WI08_VIBCL</name>
<evidence type="ECO:0000313" key="1">
    <source>
        <dbReference type="EMBL" id="CSC32726.1"/>
    </source>
</evidence>
<protein>
    <submittedName>
        <fullName evidence="1">Uncharacterized protein</fullName>
    </submittedName>
</protein>
<proteinExistence type="predicted"/>
<evidence type="ECO:0000313" key="2">
    <source>
        <dbReference type="Proteomes" id="UP000041770"/>
    </source>
</evidence>
<sequence>MHVVITLHPVTVQYAVFEHAVLLHRMEARFLRNRAFRQFPHFFGNRTVFRVSHHHVGWQTVCKGTHFTRRTTG</sequence>
<accession>A0A655WI08</accession>